<organism evidence="6 7">
    <name type="scientific">Mya arenaria</name>
    <name type="common">Soft-shell clam</name>
    <dbReference type="NCBI Taxonomy" id="6604"/>
    <lineage>
        <taxon>Eukaryota</taxon>
        <taxon>Metazoa</taxon>
        <taxon>Spiralia</taxon>
        <taxon>Lophotrochozoa</taxon>
        <taxon>Mollusca</taxon>
        <taxon>Bivalvia</taxon>
        <taxon>Autobranchia</taxon>
        <taxon>Heteroconchia</taxon>
        <taxon>Euheterodonta</taxon>
        <taxon>Imparidentia</taxon>
        <taxon>Neoheterodontei</taxon>
        <taxon>Myida</taxon>
        <taxon>Myoidea</taxon>
        <taxon>Myidae</taxon>
        <taxon>Mya</taxon>
    </lineage>
</organism>
<dbReference type="SMART" id="SM01360">
    <property type="entry name" value="A2M"/>
    <property type="match status" value="1"/>
</dbReference>
<keyword evidence="1" id="KW-0732">Signal</keyword>
<dbReference type="InterPro" id="IPR001599">
    <property type="entry name" value="Macroglobln_a2"/>
</dbReference>
<evidence type="ECO:0000313" key="7">
    <source>
        <dbReference type="Proteomes" id="UP001164746"/>
    </source>
</evidence>
<dbReference type="Gene3D" id="1.50.10.20">
    <property type="match status" value="1"/>
</dbReference>
<dbReference type="Pfam" id="PF00207">
    <property type="entry name" value="A2M"/>
    <property type="match status" value="1"/>
</dbReference>
<evidence type="ECO:0000256" key="3">
    <source>
        <dbReference type="SAM" id="MobiDB-lite"/>
    </source>
</evidence>
<feature type="compositionally biased region" description="Gly residues" evidence="3">
    <location>
        <begin position="364"/>
        <end position="402"/>
    </location>
</feature>
<dbReference type="EMBL" id="CP111027">
    <property type="protein sequence ID" value="WAR29784.1"/>
    <property type="molecule type" value="Genomic_DNA"/>
</dbReference>
<dbReference type="Gene3D" id="2.20.130.20">
    <property type="match status" value="1"/>
</dbReference>
<feature type="domain" description="Alpha-2-macroglobulin" evidence="4">
    <location>
        <begin position="72"/>
        <end position="164"/>
    </location>
</feature>
<keyword evidence="2" id="KW-0882">Thioester bond</keyword>
<dbReference type="PANTHER" id="PTHR11412:SF136">
    <property type="entry name" value="CD109 ANTIGEN"/>
    <property type="match status" value="1"/>
</dbReference>
<dbReference type="InterPro" id="IPR036595">
    <property type="entry name" value="A-macroglobulin_rcpt-bd_sf"/>
</dbReference>
<evidence type="ECO:0000256" key="2">
    <source>
        <dbReference type="ARBA" id="ARBA00022966"/>
    </source>
</evidence>
<feature type="region of interest" description="Disordered" evidence="3">
    <location>
        <begin position="364"/>
        <end position="508"/>
    </location>
</feature>
<sequence>MVFVSDTGTGLTYPTSTRAPDPPYIIPTSATATPAPGSTSTPAPVAPWMIGTTTAPPQVSLSSLLRSKFPETWLWEKITVGSSGETSVTKTVPDTMTSWISSAFAMSSNDGFGMADNIPKIIVRKDFFITLDAPTSIILGEEFLLQVTAFSYLPGRQTSGSGHGVPMTAFTLVSLLENQQLHLIQGRTVDQAIKKSVQYLETRLNTLHDAYSTAVTCYALAKANSSLANTCFTKLQNAASHEGFNPDVDTLKAQAAIKQFEQRGRYVPLYFDGLRSQEQVCVNVKINRADPVVRSQPCHVIAYDYYEPTRQSVAVYESGVLKSSNICDVCPACSFCTSGNRPPRLTSINTECLDTQQGNFGQQGGNFRQGGGNFGQQGGNFGQGGGNFGQQGGNFGQGGGNFGQQRGNFGQGGGNFGQQGGNFGQGGGNRGQQGGNFGQGGGNFGQQGGNFGQGAGNFGQQGGNLGQGGGNLGQQGGFFNGGQRFQQGPVGQGVGNFGQGIRNFGPVQDAGNFGQGAVNFRQSAGDLGQGRGNFGQGAGNLRQGAMNLGQEVRNFGQGVGDFVQGPRNFGQGEVPGDFGQGAGNIGQGAGNLGQSVGNFRAIQIGQRTGLRQGAGFGQGAGITQSTLEQLEQPLAGIGNQVPLPTSQPLVQIVRAERARRLMRHGRLTFDPRTGRLRRVMPAGNQQNMRAQEINVAGEVQGQCSCVDPRLLPRLLQAGRIILPELRPADQRLVQTVGTTNNRGRGTGSNLAREGTLGGSRVNDIGISGIEKHRLKFIINLASSRPAGRRGVRGQQAGAGFEVSRQARGSRSAAGVKDDIRLRIIRIGSPEVALITGTEMFKKYGSITFHLPCLSAGVKADIRLRIIGIGSPVGALRTGTVMFKVSLPDKNQEPMPKEPYFSITRSGIV</sequence>
<reference evidence="6" key="1">
    <citation type="submission" date="2022-11" db="EMBL/GenBank/DDBJ databases">
        <title>Centuries of genome instability and evolution in soft-shell clam transmissible cancer (bioRxiv).</title>
        <authorList>
            <person name="Hart S.F.M."/>
            <person name="Yonemitsu M.A."/>
            <person name="Giersch R.M."/>
            <person name="Beal B.F."/>
            <person name="Arriagada G."/>
            <person name="Davis B.W."/>
            <person name="Ostrander E.A."/>
            <person name="Goff S.P."/>
            <person name="Metzger M.J."/>
        </authorList>
    </citation>
    <scope>NUCLEOTIDE SEQUENCE</scope>
    <source>
        <strain evidence="6">MELC-2E11</strain>
        <tissue evidence="6">Siphon/mantle</tissue>
    </source>
</reference>
<dbReference type="PANTHER" id="PTHR11412">
    <property type="entry name" value="MACROGLOBULIN / COMPLEMENT"/>
    <property type="match status" value="1"/>
</dbReference>
<name>A0ABY7G8U2_MYAAR</name>
<keyword evidence="7" id="KW-1185">Reference proteome</keyword>
<feature type="domain" description="Alpha-macroglobulin receptor-binding" evidence="5">
    <location>
        <begin position="243"/>
        <end position="316"/>
    </location>
</feature>
<protein>
    <submittedName>
        <fullName evidence="6">MUG1-like protein</fullName>
    </submittedName>
</protein>
<dbReference type="SUPFAM" id="SSF48239">
    <property type="entry name" value="Terpenoid cyclases/Protein prenyltransferases"/>
    <property type="match status" value="1"/>
</dbReference>
<dbReference type="Proteomes" id="UP001164746">
    <property type="component" value="Chromosome 16"/>
</dbReference>
<dbReference type="InterPro" id="IPR008930">
    <property type="entry name" value="Terpenoid_cyclase/PrenylTrfase"/>
</dbReference>
<accession>A0ABY7G8U2</accession>
<feature type="compositionally biased region" description="Gly residues" evidence="3">
    <location>
        <begin position="409"/>
        <end position="480"/>
    </location>
</feature>
<dbReference type="SMART" id="SM01361">
    <property type="entry name" value="A2M_recep"/>
    <property type="match status" value="1"/>
</dbReference>
<feature type="compositionally biased region" description="Polar residues" evidence="3">
    <location>
        <begin position="1"/>
        <end position="18"/>
    </location>
</feature>
<evidence type="ECO:0000259" key="5">
    <source>
        <dbReference type="SMART" id="SM01361"/>
    </source>
</evidence>
<evidence type="ECO:0000256" key="1">
    <source>
        <dbReference type="ARBA" id="ARBA00022729"/>
    </source>
</evidence>
<dbReference type="InterPro" id="IPR050473">
    <property type="entry name" value="A2M/Complement_sys"/>
</dbReference>
<proteinExistence type="predicted"/>
<gene>
    <name evidence="6" type="ORF">MAR_003352</name>
</gene>
<feature type="region of interest" description="Disordered" evidence="3">
    <location>
        <begin position="1"/>
        <end position="24"/>
    </location>
</feature>
<dbReference type="InterPro" id="IPR009048">
    <property type="entry name" value="A-macroglobulin_rcpt-bd"/>
</dbReference>
<dbReference type="Pfam" id="PF07677">
    <property type="entry name" value="A2M_recep"/>
    <property type="match status" value="1"/>
</dbReference>
<evidence type="ECO:0000313" key="6">
    <source>
        <dbReference type="EMBL" id="WAR29784.1"/>
    </source>
</evidence>
<dbReference type="Gene3D" id="2.60.40.690">
    <property type="entry name" value="Alpha-macroglobulin, receptor-binding domain"/>
    <property type="match status" value="1"/>
</dbReference>
<dbReference type="SUPFAM" id="SSF49410">
    <property type="entry name" value="Alpha-macroglobulin receptor domain"/>
    <property type="match status" value="1"/>
</dbReference>
<evidence type="ECO:0000259" key="4">
    <source>
        <dbReference type="SMART" id="SM01360"/>
    </source>
</evidence>